<dbReference type="OrthoDB" id="286734at2759"/>
<dbReference type="InterPro" id="IPR049941">
    <property type="entry name" value="LPLAT_7/PORCN-like"/>
</dbReference>
<dbReference type="GO" id="GO:0016020">
    <property type="term" value="C:membrane"/>
    <property type="evidence" value="ECO:0007669"/>
    <property type="project" value="UniProtKB-SubCell"/>
</dbReference>
<dbReference type="Proteomes" id="UP000789396">
    <property type="component" value="Unassembled WGS sequence"/>
</dbReference>
<comment type="subcellular location">
    <subcellularLocation>
        <location evidence="1">Membrane</location>
        <topology evidence="1">Multi-pass membrane protein</topology>
    </subcellularLocation>
</comment>
<keyword evidence="5" id="KW-0472">Membrane</keyword>
<dbReference type="AlphaFoldDB" id="A0A9N9G4P9"/>
<keyword evidence="8" id="KW-1185">Reference proteome</keyword>
<dbReference type="Pfam" id="PF03062">
    <property type="entry name" value="MBOAT"/>
    <property type="match status" value="2"/>
</dbReference>
<keyword evidence="4" id="KW-1133">Transmembrane helix</keyword>
<dbReference type="GO" id="GO:0003841">
    <property type="term" value="F:1-acylglycerol-3-phosphate O-acyltransferase activity"/>
    <property type="evidence" value="ECO:0007669"/>
    <property type="project" value="TreeGrafter"/>
</dbReference>
<comment type="caution">
    <text evidence="7">The sequence shown here is derived from an EMBL/GenBank/DDBJ whole genome shotgun (WGS) entry which is preliminary data.</text>
</comment>
<dbReference type="GO" id="GO:0005783">
    <property type="term" value="C:endoplasmic reticulum"/>
    <property type="evidence" value="ECO:0007669"/>
    <property type="project" value="TreeGrafter"/>
</dbReference>
<evidence type="ECO:0000313" key="8">
    <source>
        <dbReference type="Proteomes" id="UP000789396"/>
    </source>
</evidence>
<accession>A0A9N9G4P9</accession>
<evidence type="ECO:0000256" key="4">
    <source>
        <dbReference type="ARBA" id="ARBA00022989"/>
    </source>
</evidence>
<keyword evidence="6" id="KW-0012">Acyltransferase</keyword>
<feature type="non-terminal residue" evidence="7">
    <location>
        <position position="1"/>
    </location>
</feature>
<sequence length="253" mass="28588">MPLFDSFFNHCADLLDGVSVDQIKVICVLVGAYPAALASGLSGQSKLPKLSLVHIYRQLLAVSNTEYDATGPEMVIVIKLTSLAYSIYDGQNLNLKEVEQESDDQVPESGPSLHPRQKSFTNRIIDSSIDIAQFTPRQLKKAVPANKFPSLLEYFGFIFYFPSIMVGPAIEFEDYRQWANSSGEFENMPDDLVVNIDVFAYETSDNPRALIQSWNCQTDKWLKNYVYLRISPPGQRPTFYTTFTTFAICAIWH</sequence>
<evidence type="ECO:0000256" key="6">
    <source>
        <dbReference type="ARBA" id="ARBA00023315"/>
    </source>
</evidence>
<evidence type="ECO:0000313" key="7">
    <source>
        <dbReference type="EMBL" id="CAG8580105.1"/>
    </source>
</evidence>
<gene>
    <name evidence="7" type="ORF">RFULGI_LOCUS5811</name>
</gene>
<evidence type="ECO:0000256" key="3">
    <source>
        <dbReference type="ARBA" id="ARBA00022692"/>
    </source>
</evidence>
<proteinExistence type="predicted"/>
<dbReference type="GO" id="GO:0047184">
    <property type="term" value="F:1-acylglycerophosphocholine O-acyltransferase activity"/>
    <property type="evidence" value="ECO:0007669"/>
    <property type="project" value="TreeGrafter"/>
</dbReference>
<reference evidence="7" key="1">
    <citation type="submission" date="2021-06" db="EMBL/GenBank/DDBJ databases">
        <authorList>
            <person name="Kallberg Y."/>
            <person name="Tangrot J."/>
            <person name="Rosling A."/>
        </authorList>
    </citation>
    <scope>NUCLEOTIDE SEQUENCE</scope>
    <source>
        <strain evidence="7">IN212</strain>
    </source>
</reference>
<dbReference type="PANTHER" id="PTHR13906">
    <property type="entry name" value="PORCUPINE"/>
    <property type="match status" value="1"/>
</dbReference>
<evidence type="ECO:0000256" key="1">
    <source>
        <dbReference type="ARBA" id="ARBA00004141"/>
    </source>
</evidence>
<evidence type="ECO:0000256" key="5">
    <source>
        <dbReference type="ARBA" id="ARBA00023136"/>
    </source>
</evidence>
<dbReference type="PANTHER" id="PTHR13906:SF4">
    <property type="entry name" value="LYSOPHOSPHOLIPID ACYLTRANSFERASE 6"/>
    <property type="match status" value="1"/>
</dbReference>
<keyword evidence="2" id="KW-0808">Transferase</keyword>
<protein>
    <submittedName>
        <fullName evidence="7">13382_t:CDS:1</fullName>
    </submittedName>
</protein>
<organism evidence="7 8">
    <name type="scientific">Racocetra fulgida</name>
    <dbReference type="NCBI Taxonomy" id="60492"/>
    <lineage>
        <taxon>Eukaryota</taxon>
        <taxon>Fungi</taxon>
        <taxon>Fungi incertae sedis</taxon>
        <taxon>Mucoromycota</taxon>
        <taxon>Glomeromycotina</taxon>
        <taxon>Glomeromycetes</taxon>
        <taxon>Diversisporales</taxon>
        <taxon>Gigasporaceae</taxon>
        <taxon>Racocetra</taxon>
    </lineage>
</organism>
<dbReference type="InterPro" id="IPR004299">
    <property type="entry name" value="MBOAT_fam"/>
</dbReference>
<keyword evidence="3" id="KW-0812">Transmembrane</keyword>
<dbReference type="EMBL" id="CAJVPZ010006967">
    <property type="protein sequence ID" value="CAG8580105.1"/>
    <property type="molecule type" value="Genomic_DNA"/>
</dbReference>
<name>A0A9N9G4P9_9GLOM</name>
<dbReference type="GO" id="GO:0046474">
    <property type="term" value="P:glycerophospholipid biosynthetic process"/>
    <property type="evidence" value="ECO:0007669"/>
    <property type="project" value="TreeGrafter"/>
</dbReference>
<evidence type="ECO:0000256" key="2">
    <source>
        <dbReference type="ARBA" id="ARBA00022679"/>
    </source>
</evidence>
<dbReference type="GO" id="GO:0030258">
    <property type="term" value="P:lipid modification"/>
    <property type="evidence" value="ECO:0007669"/>
    <property type="project" value="TreeGrafter"/>
</dbReference>